<name>W4JU84_HETIT</name>
<feature type="non-terminal residue" evidence="3">
    <location>
        <position position="1"/>
    </location>
</feature>
<feature type="non-terminal residue" evidence="3">
    <location>
        <position position="87"/>
    </location>
</feature>
<dbReference type="InterPro" id="IPR028012">
    <property type="entry name" value="Rua1_C"/>
</dbReference>
<dbReference type="Pfam" id="PF14616">
    <property type="entry name" value="Rua1_C"/>
    <property type="match status" value="1"/>
</dbReference>
<organism evidence="3 4">
    <name type="scientific">Heterobasidion irregulare (strain TC 32-1)</name>
    <dbReference type="NCBI Taxonomy" id="747525"/>
    <lineage>
        <taxon>Eukaryota</taxon>
        <taxon>Fungi</taxon>
        <taxon>Dikarya</taxon>
        <taxon>Basidiomycota</taxon>
        <taxon>Agaricomycotina</taxon>
        <taxon>Agaricomycetes</taxon>
        <taxon>Russulales</taxon>
        <taxon>Bondarzewiaceae</taxon>
        <taxon>Heterobasidion</taxon>
        <taxon>Heterobasidion annosum species complex</taxon>
    </lineage>
</organism>
<dbReference type="HOGENOM" id="CLU_154975_0_0_1"/>
<dbReference type="RefSeq" id="XP_009551343.1">
    <property type="nucleotide sequence ID" value="XM_009553048.1"/>
</dbReference>
<keyword evidence="4" id="KW-1185">Reference proteome</keyword>
<sequence length="87" mass="9873">GISPTTGLPFSPPTAFRTHVRPNPGKHERATLREARCHRCRQWVAVEGVKDVEPKVKEIYWWKHAAACHHGSTIDGESDVFVHDDVY</sequence>
<dbReference type="PANTHER" id="PTHR28125:SF2">
    <property type="entry name" value="MEIOTIC EXPRESSION UP-REGULATED PROTEIN 26"/>
    <property type="match status" value="1"/>
</dbReference>
<reference evidence="3 4" key="1">
    <citation type="journal article" date="2012" name="New Phytol.">
        <title>Insight into trade-off between wood decay and parasitism from the genome of a fungal forest pathogen.</title>
        <authorList>
            <person name="Olson A."/>
            <person name="Aerts A."/>
            <person name="Asiegbu F."/>
            <person name="Belbahri L."/>
            <person name="Bouzid O."/>
            <person name="Broberg A."/>
            <person name="Canback B."/>
            <person name="Coutinho P.M."/>
            <person name="Cullen D."/>
            <person name="Dalman K."/>
            <person name="Deflorio G."/>
            <person name="van Diepen L.T."/>
            <person name="Dunand C."/>
            <person name="Duplessis S."/>
            <person name="Durling M."/>
            <person name="Gonthier P."/>
            <person name="Grimwood J."/>
            <person name="Fossdal C.G."/>
            <person name="Hansson D."/>
            <person name="Henrissat B."/>
            <person name="Hietala A."/>
            <person name="Himmelstrand K."/>
            <person name="Hoffmeister D."/>
            <person name="Hogberg N."/>
            <person name="James T.Y."/>
            <person name="Karlsson M."/>
            <person name="Kohler A."/>
            <person name="Kues U."/>
            <person name="Lee Y.H."/>
            <person name="Lin Y.C."/>
            <person name="Lind M."/>
            <person name="Lindquist E."/>
            <person name="Lombard V."/>
            <person name="Lucas S."/>
            <person name="Lunden K."/>
            <person name="Morin E."/>
            <person name="Murat C."/>
            <person name="Park J."/>
            <person name="Raffaello T."/>
            <person name="Rouze P."/>
            <person name="Salamov A."/>
            <person name="Schmutz J."/>
            <person name="Solheim H."/>
            <person name="Stahlberg J."/>
            <person name="Velez H."/>
            <person name="de Vries R.P."/>
            <person name="Wiebenga A."/>
            <person name="Woodward S."/>
            <person name="Yakovlev I."/>
            <person name="Garbelotto M."/>
            <person name="Martin F."/>
            <person name="Grigoriev I.V."/>
            <person name="Stenlid J."/>
        </authorList>
    </citation>
    <scope>NUCLEOTIDE SEQUENCE [LARGE SCALE GENOMIC DNA]</scope>
    <source>
        <strain evidence="3 4">TC 32-1</strain>
    </source>
</reference>
<dbReference type="Proteomes" id="UP000030671">
    <property type="component" value="Unassembled WGS sequence"/>
</dbReference>
<dbReference type="InParanoid" id="W4JU84"/>
<feature type="region of interest" description="Disordered" evidence="1">
    <location>
        <begin position="1"/>
        <end position="27"/>
    </location>
</feature>
<dbReference type="STRING" id="747525.W4JU84"/>
<gene>
    <name evidence="3" type="ORF">HETIRDRAFT_244264</name>
</gene>
<evidence type="ECO:0000259" key="2">
    <source>
        <dbReference type="Pfam" id="PF14616"/>
    </source>
</evidence>
<evidence type="ECO:0000256" key="1">
    <source>
        <dbReference type="SAM" id="MobiDB-lite"/>
    </source>
</evidence>
<dbReference type="PANTHER" id="PTHR28125">
    <property type="entry name" value="MEIOTIC EXPRESSION UP-REGULATED PROTEIN 26"/>
    <property type="match status" value="1"/>
</dbReference>
<dbReference type="KEGG" id="hir:HETIRDRAFT_244264"/>
<dbReference type="GeneID" id="20669035"/>
<accession>W4JU84</accession>
<dbReference type="OrthoDB" id="5595379at2759"/>
<evidence type="ECO:0000313" key="3">
    <source>
        <dbReference type="EMBL" id="ETW76436.1"/>
    </source>
</evidence>
<dbReference type="eggNOG" id="ENOG502R0SR">
    <property type="taxonomic scope" value="Eukaryota"/>
</dbReference>
<proteinExistence type="predicted"/>
<protein>
    <recommendedName>
        <fullName evidence="2">Transcription regulator Rua1 C-terminal domain-containing protein</fullName>
    </recommendedName>
</protein>
<dbReference type="EMBL" id="KI925464">
    <property type="protein sequence ID" value="ETW76436.1"/>
    <property type="molecule type" value="Genomic_DNA"/>
</dbReference>
<evidence type="ECO:0000313" key="4">
    <source>
        <dbReference type="Proteomes" id="UP000030671"/>
    </source>
</evidence>
<feature type="domain" description="Transcription regulator Rua1 C-terminal" evidence="2">
    <location>
        <begin position="1"/>
        <end position="69"/>
    </location>
</feature>
<dbReference type="AlphaFoldDB" id="W4JU84"/>